<dbReference type="Proteomes" id="UP000813824">
    <property type="component" value="Unassembled WGS sequence"/>
</dbReference>
<dbReference type="OrthoDB" id="3038990at2759"/>
<feature type="non-terminal residue" evidence="2">
    <location>
        <position position="264"/>
    </location>
</feature>
<keyword evidence="1" id="KW-1133">Transmembrane helix</keyword>
<feature type="non-terminal residue" evidence="2">
    <location>
        <position position="1"/>
    </location>
</feature>
<reference evidence="2" key="1">
    <citation type="journal article" date="2021" name="New Phytol.">
        <title>Evolutionary innovations through gain and loss of genes in the ectomycorrhizal Boletales.</title>
        <authorList>
            <person name="Wu G."/>
            <person name="Miyauchi S."/>
            <person name="Morin E."/>
            <person name="Kuo A."/>
            <person name="Drula E."/>
            <person name="Varga T."/>
            <person name="Kohler A."/>
            <person name="Feng B."/>
            <person name="Cao Y."/>
            <person name="Lipzen A."/>
            <person name="Daum C."/>
            <person name="Hundley H."/>
            <person name="Pangilinan J."/>
            <person name="Johnson J."/>
            <person name="Barry K."/>
            <person name="LaButti K."/>
            <person name="Ng V."/>
            <person name="Ahrendt S."/>
            <person name="Min B."/>
            <person name="Choi I.G."/>
            <person name="Park H."/>
            <person name="Plett J.M."/>
            <person name="Magnuson J."/>
            <person name="Spatafora J.W."/>
            <person name="Nagy L.G."/>
            <person name="Henrissat B."/>
            <person name="Grigoriev I.V."/>
            <person name="Yang Z.L."/>
            <person name="Xu J."/>
            <person name="Martin F.M."/>
        </authorList>
    </citation>
    <scope>NUCLEOTIDE SEQUENCE</scope>
    <source>
        <strain evidence="2">KKN 215</strain>
    </source>
</reference>
<keyword evidence="1" id="KW-0472">Membrane</keyword>
<sequence>NPYTPLAWVPKDIADEMEASRYLYSATIGAWIWDCLMSLPDELRMFKQFGFGLTDAVYVGTRVSTIAFILSSFLFQVAPIADCHVLVKFIGWMVAITLPLNCLLFFFRIRALFHGNNIVIGIFFVIWLSTFSAMTAPFSIDGAHMGNTRFCVNTEVKEYGSVGFIVGAVHDTIVFLTITIKLSTHSAGGSKVKAFVSGGGMGSVSRALLKTGQLYYLVTVGMNILTLALILSPTVPPIIRAMFAIPDLALQNAMTCRVHRLLKL</sequence>
<gene>
    <name evidence="2" type="ORF">BXZ70DRAFT_868481</name>
</gene>
<feature type="transmembrane region" description="Helical" evidence="1">
    <location>
        <begin position="51"/>
        <end position="77"/>
    </location>
</feature>
<proteinExistence type="predicted"/>
<protein>
    <submittedName>
        <fullName evidence="2">Uncharacterized protein</fullName>
    </submittedName>
</protein>
<name>A0A8K0UUM8_9AGAR</name>
<dbReference type="EMBL" id="JAEVFJ010000006">
    <property type="protein sequence ID" value="KAH8103799.1"/>
    <property type="molecule type" value="Genomic_DNA"/>
</dbReference>
<feature type="transmembrane region" description="Helical" evidence="1">
    <location>
        <begin position="215"/>
        <end position="235"/>
    </location>
</feature>
<organism evidence="2 3">
    <name type="scientific">Cristinia sonorae</name>
    <dbReference type="NCBI Taxonomy" id="1940300"/>
    <lineage>
        <taxon>Eukaryota</taxon>
        <taxon>Fungi</taxon>
        <taxon>Dikarya</taxon>
        <taxon>Basidiomycota</taxon>
        <taxon>Agaricomycotina</taxon>
        <taxon>Agaricomycetes</taxon>
        <taxon>Agaricomycetidae</taxon>
        <taxon>Agaricales</taxon>
        <taxon>Pleurotineae</taxon>
        <taxon>Stephanosporaceae</taxon>
        <taxon>Cristinia</taxon>
    </lineage>
</organism>
<dbReference type="AlphaFoldDB" id="A0A8K0UUM8"/>
<evidence type="ECO:0000256" key="1">
    <source>
        <dbReference type="SAM" id="Phobius"/>
    </source>
</evidence>
<evidence type="ECO:0000313" key="3">
    <source>
        <dbReference type="Proteomes" id="UP000813824"/>
    </source>
</evidence>
<feature type="transmembrane region" description="Helical" evidence="1">
    <location>
        <begin position="119"/>
        <end position="140"/>
    </location>
</feature>
<keyword evidence="1" id="KW-0812">Transmembrane</keyword>
<comment type="caution">
    <text evidence="2">The sequence shown here is derived from an EMBL/GenBank/DDBJ whole genome shotgun (WGS) entry which is preliminary data.</text>
</comment>
<accession>A0A8K0UUM8</accession>
<evidence type="ECO:0000313" key="2">
    <source>
        <dbReference type="EMBL" id="KAH8103799.1"/>
    </source>
</evidence>
<keyword evidence="3" id="KW-1185">Reference proteome</keyword>
<feature type="transmembrane region" description="Helical" evidence="1">
    <location>
        <begin position="89"/>
        <end position="107"/>
    </location>
</feature>